<dbReference type="Proteomes" id="UP000077066">
    <property type="component" value="Unassembled WGS sequence"/>
</dbReference>
<protein>
    <recommendedName>
        <fullName evidence="1">DUF11 domain-containing protein</fullName>
    </recommendedName>
</protein>
<dbReference type="OrthoDB" id="79700at2157"/>
<proteinExistence type="predicted"/>
<dbReference type="InterPro" id="IPR013783">
    <property type="entry name" value="Ig-like_fold"/>
</dbReference>
<dbReference type="RefSeq" id="WP_066972663.1">
    <property type="nucleotide sequence ID" value="NZ_LWMT01000233.1"/>
</dbReference>
<dbReference type="PATRIC" id="fig|55758.3.peg.1384"/>
<name>A0A166AL89_9EURY</name>
<feature type="domain" description="DUF11" evidence="1">
    <location>
        <begin position="52"/>
        <end position="139"/>
    </location>
</feature>
<dbReference type="EMBL" id="LWMT01000233">
    <property type="protein sequence ID" value="KZX12183.1"/>
    <property type="molecule type" value="Genomic_DNA"/>
</dbReference>
<dbReference type="InterPro" id="IPR001434">
    <property type="entry name" value="OmcB-like_DUF11"/>
</dbReference>
<sequence length="354" mass="38666">MTLGSVTITLINNTFDSLDLAIKYSTITTFSENINSTFIKCVRSGFEDPAKINIVTNVSANYVEKGGTVIFTINIINDGGLVGKDILVNNILPKGFTILSSSITEGNLVDNLGVIDSLGVKGSIFLVLVGKSTDGGTYQFQPFVLYEDGININPKSTNSLPKSIVVEPIDVKISILAPTAVLGSVSKFTITLKDKNSVKIANEKLQVTINGKTRTLTTNSNGIVTTTDNLKKGKYNINVKLPATNNYKQSSANISHKVTAPDLKILKIKKSGNDYKVTINNIGDTISKVTKVKIAYLNKYKIANVKAIKAGKSVTVTVKFFKYNIHKKYKKTATVNYDKLFKEPSYTNNIKRFK</sequence>
<evidence type="ECO:0000313" key="3">
    <source>
        <dbReference type="Proteomes" id="UP000077066"/>
    </source>
</evidence>
<gene>
    <name evidence="2" type="ORF">MBFIL_12090</name>
</gene>
<reference evidence="2 3" key="1">
    <citation type="submission" date="2016-04" db="EMBL/GenBank/DDBJ databases">
        <title>Genome sequence of Methanobrevibacter filiformis DSM 11501.</title>
        <authorList>
            <person name="Poehlein A."/>
            <person name="Seedorf H."/>
            <person name="Daniel R."/>
        </authorList>
    </citation>
    <scope>NUCLEOTIDE SEQUENCE [LARGE SCALE GENOMIC DNA]</scope>
    <source>
        <strain evidence="2 3">DSM 11501</strain>
    </source>
</reference>
<accession>A0A166AL89</accession>
<comment type="caution">
    <text evidence="2">The sequence shown here is derived from an EMBL/GenBank/DDBJ whole genome shotgun (WGS) entry which is preliminary data.</text>
</comment>
<dbReference type="AlphaFoldDB" id="A0A166AL89"/>
<evidence type="ECO:0000313" key="2">
    <source>
        <dbReference type="EMBL" id="KZX12183.1"/>
    </source>
</evidence>
<evidence type="ECO:0000259" key="1">
    <source>
        <dbReference type="Pfam" id="PF01345"/>
    </source>
</evidence>
<organism evidence="2 3">
    <name type="scientific">Methanobrevibacter filiformis</name>
    <dbReference type="NCBI Taxonomy" id="55758"/>
    <lineage>
        <taxon>Archaea</taxon>
        <taxon>Methanobacteriati</taxon>
        <taxon>Methanobacteriota</taxon>
        <taxon>Methanomada group</taxon>
        <taxon>Methanobacteria</taxon>
        <taxon>Methanobacteriales</taxon>
        <taxon>Methanobacteriaceae</taxon>
        <taxon>Methanobrevibacter</taxon>
    </lineage>
</organism>
<dbReference type="Pfam" id="PF01345">
    <property type="entry name" value="DUF11"/>
    <property type="match status" value="1"/>
</dbReference>
<dbReference type="Gene3D" id="2.60.40.10">
    <property type="entry name" value="Immunoglobulins"/>
    <property type="match status" value="1"/>
</dbReference>
<keyword evidence="3" id="KW-1185">Reference proteome</keyword>